<dbReference type="Pfam" id="PF07963">
    <property type="entry name" value="N_methyl"/>
    <property type="match status" value="1"/>
</dbReference>
<accession>A0A1K1W579</accession>
<gene>
    <name evidence="2" type="ORF">SAMN02745752_01294</name>
</gene>
<dbReference type="NCBIfam" id="TIGR02532">
    <property type="entry name" value="IV_pilin_GFxxxE"/>
    <property type="match status" value="1"/>
</dbReference>
<evidence type="ECO:0000313" key="3">
    <source>
        <dbReference type="Proteomes" id="UP000182350"/>
    </source>
</evidence>
<dbReference type="SUPFAM" id="SSF54523">
    <property type="entry name" value="Pili subunits"/>
    <property type="match status" value="1"/>
</dbReference>
<dbReference type="Proteomes" id="UP000182350">
    <property type="component" value="Unassembled WGS sequence"/>
</dbReference>
<sequence length="181" mass="19391">MLPASSLTLRHRQKGFNLLELLVVLALVGIIFGIAMPAGQGMLDRSRLTAATNEAYSALLYTRNEASRLRQEHRLCFIASATATSCGTTPASFMGVFSVPTTGTPLRVKVFELTPQATFSFSGVSNHQLSFQALGNRQPAATAGTPVFIEVQVGAANTRQVEVCFNGRVVIRQANGTSECQ</sequence>
<dbReference type="RefSeq" id="WP_072325524.1">
    <property type="nucleotide sequence ID" value="NZ_FPJW01000003.1"/>
</dbReference>
<keyword evidence="3" id="KW-1185">Reference proteome</keyword>
<organism evidence="2 3">
    <name type="scientific">Marinospirillum alkaliphilum DSM 21637</name>
    <dbReference type="NCBI Taxonomy" id="1122209"/>
    <lineage>
        <taxon>Bacteria</taxon>
        <taxon>Pseudomonadati</taxon>
        <taxon>Pseudomonadota</taxon>
        <taxon>Gammaproteobacteria</taxon>
        <taxon>Oceanospirillales</taxon>
        <taxon>Oceanospirillaceae</taxon>
        <taxon>Marinospirillum</taxon>
    </lineage>
</organism>
<reference evidence="2 3" key="1">
    <citation type="submission" date="2016-11" db="EMBL/GenBank/DDBJ databases">
        <authorList>
            <person name="Jaros S."/>
            <person name="Januszkiewicz K."/>
            <person name="Wedrychowicz H."/>
        </authorList>
    </citation>
    <scope>NUCLEOTIDE SEQUENCE [LARGE SCALE GENOMIC DNA]</scope>
    <source>
        <strain evidence="2 3">DSM 21637</strain>
    </source>
</reference>
<dbReference type="AlphaFoldDB" id="A0A1K1W579"/>
<evidence type="ECO:0000256" key="1">
    <source>
        <dbReference type="SAM" id="Phobius"/>
    </source>
</evidence>
<dbReference type="InterPro" id="IPR012902">
    <property type="entry name" value="N_methyl_site"/>
</dbReference>
<name>A0A1K1W579_9GAMM</name>
<dbReference type="STRING" id="1122209.SAMN02745752_01294"/>
<evidence type="ECO:0000313" key="2">
    <source>
        <dbReference type="EMBL" id="SFX32585.1"/>
    </source>
</evidence>
<dbReference type="EMBL" id="FPJW01000003">
    <property type="protein sequence ID" value="SFX32585.1"/>
    <property type="molecule type" value="Genomic_DNA"/>
</dbReference>
<dbReference type="Gene3D" id="3.55.40.10">
    <property type="entry name" value="minor pseudopilin epsh domain"/>
    <property type="match status" value="1"/>
</dbReference>
<keyword evidence="1" id="KW-0472">Membrane</keyword>
<protein>
    <submittedName>
        <fullName evidence="2">Type IV fimbrial biogenesis protein FimT</fullName>
    </submittedName>
</protein>
<dbReference type="OrthoDB" id="6120041at2"/>
<proteinExistence type="predicted"/>
<dbReference type="InterPro" id="IPR045584">
    <property type="entry name" value="Pilin-like"/>
</dbReference>
<feature type="transmembrane region" description="Helical" evidence="1">
    <location>
        <begin position="21"/>
        <end position="39"/>
    </location>
</feature>
<keyword evidence="1" id="KW-0812">Transmembrane</keyword>
<keyword evidence="1" id="KW-1133">Transmembrane helix</keyword>